<sequence length="495" mass="55053">MRTRGDKIPSRKNDRKVLVAEESNRNWADTDSDSSSSNSSSSDSEQEEFHCLMADQTSDDELSHTFEEIKAENADLKNSSVEPSTVELGEADSLQIELNKLKAENELLISKSYKLCEIQKPTNDRTGLGFNTGESSSGETCTQSNLTHDKFKKMNFVKASVIHDPCESVRYDDQISEPLNKKGKAGIGYDKPESSKSGWLKNRLEKEKAKAGSKSFVQNQQRRGSKKVKSEWKKLFTLWYSCARTLLCVLCKYFSGVLSFYQLAAMASSFFTNTHHVCFDSVLAMDNPGMVSMFEALMESGLSGFLGCPAVLYEDALTEFFVNGSVRDGKVVSTICGKQVDIFEELFASTFELPVNGLTDLSEIPKDIVFDVRSIFSFSGAQVSTSCKKREMKFEFRLLRDILEKTISVKAGSFDAVTQERFLMMTAITCGVAINWNRLLFNILKDMVTAGSRQAKGYAIQISLLLENVPNLELGDSSELPSVGLCFKRKLAAAV</sequence>
<proteinExistence type="predicted"/>
<keyword evidence="3" id="KW-1185">Reference proteome</keyword>
<organism evidence="2 3">
    <name type="scientific">Dorcoceras hygrometricum</name>
    <dbReference type="NCBI Taxonomy" id="472368"/>
    <lineage>
        <taxon>Eukaryota</taxon>
        <taxon>Viridiplantae</taxon>
        <taxon>Streptophyta</taxon>
        <taxon>Embryophyta</taxon>
        <taxon>Tracheophyta</taxon>
        <taxon>Spermatophyta</taxon>
        <taxon>Magnoliopsida</taxon>
        <taxon>eudicotyledons</taxon>
        <taxon>Gunneridae</taxon>
        <taxon>Pentapetalae</taxon>
        <taxon>asterids</taxon>
        <taxon>lamiids</taxon>
        <taxon>Lamiales</taxon>
        <taxon>Gesneriaceae</taxon>
        <taxon>Didymocarpoideae</taxon>
        <taxon>Trichosporeae</taxon>
        <taxon>Loxocarpinae</taxon>
        <taxon>Dorcoceras</taxon>
    </lineage>
</organism>
<name>A0A2Z7DEZ7_9LAMI</name>
<dbReference type="Proteomes" id="UP000250235">
    <property type="component" value="Unassembled WGS sequence"/>
</dbReference>
<feature type="compositionally biased region" description="Basic and acidic residues" evidence="1">
    <location>
        <begin position="1"/>
        <end position="24"/>
    </location>
</feature>
<dbReference type="AlphaFoldDB" id="A0A2Z7DEZ7"/>
<evidence type="ECO:0000313" key="3">
    <source>
        <dbReference type="Proteomes" id="UP000250235"/>
    </source>
</evidence>
<reference evidence="2 3" key="1">
    <citation type="journal article" date="2015" name="Proc. Natl. Acad. Sci. U.S.A.">
        <title>The resurrection genome of Boea hygrometrica: A blueprint for survival of dehydration.</title>
        <authorList>
            <person name="Xiao L."/>
            <person name="Yang G."/>
            <person name="Zhang L."/>
            <person name="Yang X."/>
            <person name="Zhao S."/>
            <person name="Ji Z."/>
            <person name="Zhou Q."/>
            <person name="Hu M."/>
            <person name="Wang Y."/>
            <person name="Chen M."/>
            <person name="Xu Y."/>
            <person name="Jin H."/>
            <person name="Xiao X."/>
            <person name="Hu G."/>
            <person name="Bao F."/>
            <person name="Hu Y."/>
            <person name="Wan P."/>
            <person name="Li L."/>
            <person name="Deng X."/>
            <person name="Kuang T."/>
            <person name="Xiang C."/>
            <person name="Zhu J.K."/>
            <person name="Oliver M.J."/>
            <person name="He Y."/>
        </authorList>
    </citation>
    <scope>NUCLEOTIDE SEQUENCE [LARGE SCALE GENOMIC DNA]</scope>
    <source>
        <strain evidence="3">cv. XS01</strain>
    </source>
</reference>
<dbReference type="EMBL" id="KQ986851">
    <property type="protein sequence ID" value="KZV58102.1"/>
    <property type="molecule type" value="Genomic_DNA"/>
</dbReference>
<accession>A0A2Z7DEZ7</accession>
<feature type="compositionally biased region" description="Low complexity" evidence="1">
    <location>
        <begin position="33"/>
        <end position="43"/>
    </location>
</feature>
<evidence type="ECO:0008006" key="4">
    <source>
        <dbReference type="Google" id="ProtNLM"/>
    </source>
</evidence>
<protein>
    <recommendedName>
        <fullName evidence="4">Dystroglycan-like</fullName>
    </recommendedName>
</protein>
<gene>
    <name evidence="2" type="ORF">F511_36723</name>
</gene>
<evidence type="ECO:0000256" key="1">
    <source>
        <dbReference type="SAM" id="MobiDB-lite"/>
    </source>
</evidence>
<evidence type="ECO:0000313" key="2">
    <source>
        <dbReference type="EMBL" id="KZV58102.1"/>
    </source>
</evidence>
<feature type="region of interest" description="Disordered" evidence="1">
    <location>
        <begin position="1"/>
        <end position="61"/>
    </location>
</feature>